<dbReference type="GO" id="GO:0008716">
    <property type="term" value="F:D-alanine-D-alanine ligase activity"/>
    <property type="evidence" value="ECO:0007669"/>
    <property type="project" value="InterPro"/>
</dbReference>
<evidence type="ECO:0000313" key="5">
    <source>
        <dbReference type="EMBL" id="RAK81152.1"/>
    </source>
</evidence>
<name>A0A8G1W249_9EURO</name>
<dbReference type="InterPro" id="IPR011095">
    <property type="entry name" value="Dala_Dala_lig_C"/>
</dbReference>
<dbReference type="VEuPathDB" id="FungiDB:BO72DRAFT_474810"/>
<accession>A0A8G1W249</accession>
<dbReference type="OrthoDB" id="2013972at2759"/>
<dbReference type="SUPFAM" id="SSF56059">
    <property type="entry name" value="Glutathione synthetase ATP-binding domain-like"/>
    <property type="match status" value="1"/>
</dbReference>
<dbReference type="Gene3D" id="3.30.1490.20">
    <property type="entry name" value="ATP-grasp fold, A domain"/>
    <property type="match status" value="1"/>
</dbReference>
<dbReference type="GO" id="GO:0005524">
    <property type="term" value="F:ATP binding"/>
    <property type="evidence" value="ECO:0007669"/>
    <property type="project" value="UniProtKB-UniRule"/>
</dbReference>
<evidence type="ECO:0000259" key="4">
    <source>
        <dbReference type="PROSITE" id="PS50975"/>
    </source>
</evidence>
<keyword evidence="2 5" id="KW-0436">Ligase</keyword>
<reference evidence="5 6" key="1">
    <citation type="submission" date="2018-02" db="EMBL/GenBank/DDBJ databases">
        <title>The genomes of Aspergillus section Nigri reveals drivers in fungal speciation.</title>
        <authorList>
            <consortium name="DOE Joint Genome Institute"/>
            <person name="Vesth T.C."/>
            <person name="Nybo J."/>
            <person name="Theobald S."/>
            <person name="Brandl J."/>
            <person name="Frisvad J.C."/>
            <person name="Nielsen K.F."/>
            <person name="Lyhne E.K."/>
            <person name="Kogle M.E."/>
            <person name="Kuo A."/>
            <person name="Riley R."/>
            <person name="Clum A."/>
            <person name="Nolan M."/>
            <person name="Lipzen A."/>
            <person name="Salamov A."/>
            <person name="Henrissat B."/>
            <person name="Wiebenga A."/>
            <person name="De vries R.P."/>
            <person name="Grigoriev I.V."/>
            <person name="Mortensen U.H."/>
            <person name="Andersen M.R."/>
            <person name="Baker S.E."/>
        </authorList>
    </citation>
    <scope>NUCLEOTIDE SEQUENCE [LARGE SCALE GENOMIC DNA]</scope>
    <source>
        <strain evidence="5 6">CBS 313.89</strain>
    </source>
</reference>
<proteinExistence type="inferred from homology"/>
<dbReference type="Gene3D" id="3.40.50.20">
    <property type="match status" value="1"/>
</dbReference>
<organism evidence="5 6">
    <name type="scientific">Aspergillus fijiensis CBS 313.89</name>
    <dbReference type="NCBI Taxonomy" id="1448319"/>
    <lineage>
        <taxon>Eukaryota</taxon>
        <taxon>Fungi</taxon>
        <taxon>Dikarya</taxon>
        <taxon>Ascomycota</taxon>
        <taxon>Pezizomycotina</taxon>
        <taxon>Eurotiomycetes</taxon>
        <taxon>Eurotiomycetidae</taxon>
        <taxon>Eurotiales</taxon>
        <taxon>Aspergillaceae</taxon>
        <taxon>Aspergillus</taxon>
    </lineage>
</organism>
<dbReference type="PANTHER" id="PTHR23132">
    <property type="entry name" value="D-ALANINE--D-ALANINE LIGASE"/>
    <property type="match status" value="1"/>
</dbReference>
<feature type="domain" description="ATP-grasp" evidence="4">
    <location>
        <begin position="120"/>
        <end position="356"/>
    </location>
</feature>
<evidence type="ECO:0000256" key="2">
    <source>
        <dbReference type="ARBA" id="ARBA00022598"/>
    </source>
</evidence>
<keyword evidence="3" id="KW-0547">Nucleotide-binding</keyword>
<evidence type="ECO:0000256" key="3">
    <source>
        <dbReference type="PROSITE-ProRule" id="PRU00409"/>
    </source>
</evidence>
<dbReference type="Pfam" id="PF07478">
    <property type="entry name" value="Dala_Dala_lig_C"/>
    <property type="match status" value="1"/>
</dbReference>
<comment type="similarity">
    <text evidence="1">Belongs to the D-alanine--D-alanine ligase family.</text>
</comment>
<dbReference type="InterPro" id="IPR013815">
    <property type="entry name" value="ATP_grasp_subdomain_1"/>
</dbReference>
<dbReference type="PROSITE" id="PS50975">
    <property type="entry name" value="ATP_GRASP"/>
    <property type="match status" value="1"/>
</dbReference>
<keyword evidence="3" id="KW-0067">ATP-binding</keyword>
<dbReference type="RefSeq" id="XP_040805162.1">
    <property type="nucleotide sequence ID" value="XM_040947294.1"/>
</dbReference>
<keyword evidence="6" id="KW-1185">Reference proteome</keyword>
<dbReference type="GO" id="GO:0046872">
    <property type="term" value="F:metal ion binding"/>
    <property type="evidence" value="ECO:0007669"/>
    <property type="project" value="InterPro"/>
</dbReference>
<sequence length="368" mass="39482">MTKHPLTIALIYEDPAVYALHHHPAASLSHLEVGAAAPAITTALQSQGHTVHPIPSIHALLAHLTTPETPKWDLAFDITEGVYGPAREAQVAAVLEAHRIPRTFSDAATMALCLDKGRTKMVLEHFGVATAPFAVVHFDDSPLKKELSGEEILGQMRRSQHAETLLGPGGWPLFVKPLAEGSSKGIALGNRVASEKELVRVVNALRAASPSSLGVLVESFLPGREFTVGILGTGVDAWVVGVDEIVWSGAKGDKGTVEFTTEKSKSSDDWNGEADEVKVTREDKEADLACETALRAWRALRCRDGGRVDVRMDGAGVAHAMEINPLAGLLPSWSQLPLIAEHNGVSFDEMIDHIVQSALKRTVSHTVV</sequence>
<dbReference type="EMBL" id="KZ824626">
    <property type="protein sequence ID" value="RAK81152.1"/>
    <property type="molecule type" value="Genomic_DNA"/>
</dbReference>
<evidence type="ECO:0000256" key="1">
    <source>
        <dbReference type="ARBA" id="ARBA00010871"/>
    </source>
</evidence>
<dbReference type="Gene3D" id="3.30.470.20">
    <property type="entry name" value="ATP-grasp fold, B domain"/>
    <property type="match status" value="1"/>
</dbReference>
<dbReference type="Proteomes" id="UP000249789">
    <property type="component" value="Unassembled WGS sequence"/>
</dbReference>
<dbReference type="GeneID" id="63864627"/>
<dbReference type="InterPro" id="IPR011761">
    <property type="entry name" value="ATP-grasp"/>
</dbReference>
<dbReference type="AlphaFoldDB" id="A0A8G1W249"/>
<protein>
    <submittedName>
        <fullName evidence="5">D-alanine--D-alanine ligase</fullName>
    </submittedName>
</protein>
<gene>
    <name evidence="5" type="ORF">BO72DRAFT_474810</name>
</gene>
<dbReference type="PANTHER" id="PTHR23132:SF23">
    <property type="entry name" value="D-ALANINE--D-ALANINE LIGASE B"/>
    <property type="match status" value="1"/>
</dbReference>
<evidence type="ECO:0000313" key="6">
    <source>
        <dbReference type="Proteomes" id="UP000249789"/>
    </source>
</evidence>